<sequence length="118" mass="12546">MVGCWSAAGSPCKGPEGRYSANHGGLLERSRKSLQGSRGKVLSRIMVGCWSAAGSPCKGPEGRLWESFGNDVTLNRRPPTANATHPHPSCCLPVKSPLFHILCRPGPGPGPDWTLIQT</sequence>
<evidence type="ECO:0000313" key="2">
    <source>
        <dbReference type="Proteomes" id="UP000324091"/>
    </source>
</evidence>
<dbReference type="AlphaFoldDB" id="A0A5C6MT80"/>
<accession>A0A5C6MT80</accession>
<comment type="caution">
    <text evidence="1">The sequence shown here is derived from an EMBL/GenBank/DDBJ whole genome shotgun (WGS) entry which is preliminary data.</text>
</comment>
<dbReference type="EMBL" id="RHFK02000020">
    <property type="protein sequence ID" value="TWW58442.1"/>
    <property type="molecule type" value="Genomic_DNA"/>
</dbReference>
<gene>
    <name evidence="1" type="ORF">D4764_07G0011610</name>
</gene>
<name>A0A5C6MT80_9TELE</name>
<protein>
    <submittedName>
        <fullName evidence="1">Uncharacterized protein</fullName>
    </submittedName>
</protein>
<keyword evidence="2" id="KW-1185">Reference proteome</keyword>
<evidence type="ECO:0000313" key="1">
    <source>
        <dbReference type="EMBL" id="TWW58442.1"/>
    </source>
</evidence>
<proteinExistence type="predicted"/>
<dbReference type="Proteomes" id="UP000324091">
    <property type="component" value="Chromosome 7"/>
</dbReference>
<organism evidence="1 2">
    <name type="scientific">Takifugu flavidus</name>
    <name type="common">sansaifugu</name>
    <dbReference type="NCBI Taxonomy" id="433684"/>
    <lineage>
        <taxon>Eukaryota</taxon>
        <taxon>Metazoa</taxon>
        <taxon>Chordata</taxon>
        <taxon>Craniata</taxon>
        <taxon>Vertebrata</taxon>
        <taxon>Euteleostomi</taxon>
        <taxon>Actinopterygii</taxon>
        <taxon>Neopterygii</taxon>
        <taxon>Teleostei</taxon>
        <taxon>Neoteleostei</taxon>
        <taxon>Acanthomorphata</taxon>
        <taxon>Eupercaria</taxon>
        <taxon>Tetraodontiformes</taxon>
        <taxon>Tetradontoidea</taxon>
        <taxon>Tetraodontidae</taxon>
        <taxon>Takifugu</taxon>
    </lineage>
</organism>
<reference evidence="1 2" key="1">
    <citation type="submission" date="2019-04" db="EMBL/GenBank/DDBJ databases">
        <title>Chromosome genome assembly for Takifugu flavidus.</title>
        <authorList>
            <person name="Xiao S."/>
        </authorList>
    </citation>
    <scope>NUCLEOTIDE SEQUENCE [LARGE SCALE GENOMIC DNA]</scope>
    <source>
        <strain evidence="1">HTHZ2018</strain>
        <tissue evidence="1">Muscle</tissue>
    </source>
</reference>